<evidence type="ECO:0000313" key="1">
    <source>
        <dbReference type="EMBL" id="EYC03504.1"/>
    </source>
</evidence>
<dbReference type="Proteomes" id="UP000024635">
    <property type="component" value="Unassembled WGS sequence"/>
</dbReference>
<name>A0A016TKJ9_9BILA</name>
<reference evidence="2" key="1">
    <citation type="journal article" date="2015" name="Nat. Genet.">
        <title>The genome and transcriptome of the zoonotic hookworm Ancylostoma ceylanicum identify infection-specific gene families.</title>
        <authorList>
            <person name="Schwarz E.M."/>
            <person name="Hu Y."/>
            <person name="Antoshechkin I."/>
            <person name="Miller M.M."/>
            <person name="Sternberg P.W."/>
            <person name="Aroian R.V."/>
        </authorList>
    </citation>
    <scope>NUCLEOTIDE SEQUENCE</scope>
    <source>
        <strain evidence="2">HY135</strain>
    </source>
</reference>
<sequence length="68" mass="7930">MYLFHKYPPYRGSSIAHKYSEALGTLALPSNTNMWQRSFKTELGHHANITESLSHYVVMKNDYEENHS</sequence>
<dbReference type="EMBL" id="JARK01001429">
    <property type="protein sequence ID" value="EYC03504.1"/>
    <property type="molecule type" value="Genomic_DNA"/>
</dbReference>
<evidence type="ECO:0000313" key="2">
    <source>
        <dbReference type="Proteomes" id="UP000024635"/>
    </source>
</evidence>
<gene>
    <name evidence="1" type="primary">Acey_s0093.g2627</name>
    <name evidence="1" type="ORF">Y032_0093g2627</name>
</gene>
<keyword evidence="2" id="KW-1185">Reference proteome</keyword>
<protein>
    <submittedName>
        <fullName evidence="1">Uncharacterized protein</fullName>
    </submittedName>
</protein>
<organism evidence="1 2">
    <name type="scientific">Ancylostoma ceylanicum</name>
    <dbReference type="NCBI Taxonomy" id="53326"/>
    <lineage>
        <taxon>Eukaryota</taxon>
        <taxon>Metazoa</taxon>
        <taxon>Ecdysozoa</taxon>
        <taxon>Nematoda</taxon>
        <taxon>Chromadorea</taxon>
        <taxon>Rhabditida</taxon>
        <taxon>Rhabditina</taxon>
        <taxon>Rhabditomorpha</taxon>
        <taxon>Strongyloidea</taxon>
        <taxon>Ancylostomatidae</taxon>
        <taxon>Ancylostomatinae</taxon>
        <taxon>Ancylostoma</taxon>
    </lineage>
</organism>
<comment type="caution">
    <text evidence="1">The sequence shown here is derived from an EMBL/GenBank/DDBJ whole genome shotgun (WGS) entry which is preliminary data.</text>
</comment>
<proteinExistence type="predicted"/>
<dbReference type="AlphaFoldDB" id="A0A016TKJ9"/>
<accession>A0A016TKJ9</accession>